<evidence type="ECO:0000313" key="6">
    <source>
        <dbReference type="Proteomes" id="UP001428774"/>
    </source>
</evidence>
<dbReference type="SUPFAM" id="SSF51735">
    <property type="entry name" value="NAD(P)-binding Rossmann-fold domains"/>
    <property type="match status" value="1"/>
</dbReference>
<protein>
    <submittedName>
        <fullName evidence="5">Gfo/Idh/MocA family oxidoreductase</fullName>
    </submittedName>
</protein>
<keyword evidence="2" id="KW-0560">Oxidoreductase</keyword>
<dbReference type="PANTHER" id="PTHR43708:SF5">
    <property type="entry name" value="CONSERVED EXPRESSED OXIDOREDUCTASE (EUROFUNG)-RELATED"/>
    <property type="match status" value="1"/>
</dbReference>
<evidence type="ECO:0000259" key="4">
    <source>
        <dbReference type="Pfam" id="PF22725"/>
    </source>
</evidence>
<evidence type="ECO:0000256" key="2">
    <source>
        <dbReference type="ARBA" id="ARBA00023002"/>
    </source>
</evidence>
<accession>A0AAW9SV11</accession>
<evidence type="ECO:0000256" key="1">
    <source>
        <dbReference type="ARBA" id="ARBA00010928"/>
    </source>
</evidence>
<dbReference type="GO" id="GO:0000166">
    <property type="term" value="F:nucleotide binding"/>
    <property type="evidence" value="ECO:0007669"/>
    <property type="project" value="InterPro"/>
</dbReference>
<dbReference type="EMBL" id="JBDNCH010000002">
    <property type="protein sequence ID" value="MEN9062748.1"/>
    <property type="molecule type" value="Genomic_DNA"/>
</dbReference>
<sequence length="343" mass="36510">MTLRIGCVGYGTGGRHFHTPFIDAATGCTLTGIVARAEKTVAQAKADWPAVPVFPSLAAMIAVGACDAVTITTPPHTRRALVLEAIEAGLHVIADKPFAPSEGAALDLDRAAQEAGIVLGVYQNRRFDSDLQTLASVLKDGALGEVWRIHSRMDFDDPATLEAGPTGGLLRDLGSHLVDQMIYLLGPVASVDCQMDHLDLPEGRTDASFTITLRHEGGAHSHINASKCNHLHLRELRAYGAKGSFTSQATDVQAQQLFAGERPADDPENWGYEPEANWPVLRVGHGDERLPAQQGRYHDYYAAFAKAVAGGTPPPVTAIEASRTIAVLDAARRSAEIGASVAL</sequence>
<proteinExistence type="inferred from homology"/>
<gene>
    <name evidence="5" type="ORF">ABFB10_18910</name>
</gene>
<comment type="similarity">
    <text evidence="1">Belongs to the Gfo/Idh/MocA family.</text>
</comment>
<keyword evidence="6" id="KW-1185">Reference proteome</keyword>
<dbReference type="PANTHER" id="PTHR43708">
    <property type="entry name" value="CONSERVED EXPRESSED OXIDOREDUCTASE (EUROFUNG)"/>
    <property type="match status" value="1"/>
</dbReference>
<dbReference type="SUPFAM" id="SSF55347">
    <property type="entry name" value="Glyceraldehyde-3-phosphate dehydrogenase-like, C-terminal domain"/>
    <property type="match status" value="1"/>
</dbReference>
<dbReference type="Gene3D" id="3.30.360.10">
    <property type="entry name" value="Dihydrodipicolinate Reductase, domain 2"/>
    <property type="match status" value="1"/>
</dbReference>
<name>A0AAW9SV11_9RHOB</name>
<dbReference type="InterPro" id="IPR051317">
    <property type="entry name" value="Gfo/Idh/MocA_oxidoreduct"/>
</dbReference>
<dbReference type="RefSeq" id="WP_347167682.1">
    <property type="nucleotide sequence ID" value="NZ_JBDNCH010000002.1"/>
</dbReference>
<evidence type="ECO:0000313" key="5">
    <source>
        <dbReference type="EMBL" id="MEN9062748.1"/>
    </source>
</evidence>
<dbReference type="InterPro" id="IPR000683">
    <property type="entry name" value="Gfo/Idh/MocA-like_OxRdtase_N"/>
</dbReference>
<dbReference type="Gene3D" id="3.40.50.720">
    <property type="entry name" value="NAD(P)-binding Rossmann-like Domain"/>
    <property type="match status" value="1"/>
</dbReference>
<organism evidence="5 6">
    <name type="scientific">Ponticoccus litoralis</name>
    <dbReference type="NCBI Taxonomy" id="422297"/>
    <lineage>
        <taxon>Bacteria</taxon>
        <taxon>Pseudomonadati</taxon>
        <taxon>Pseudomonadota</taxon>
        <taxon>Alphaproteobacteria</taxon>
        <taxon>Rhodobacterales</taxon>
        <taxon>Roseobacteraceae</taxon>
        <taxon>Ponticoccus</taxon>
    </lineage>
</organism>
<dbReference type="AlphaFoldDB" id="A0AAW9SV11"/>
<reference evidence="5 6" key="1">
    <citation type="submission" date="2024-05" db="EMBL/GenBank/DDBJ databases">
        <title>Genome sequence of Ponticoccus litoralis KCCM 90028.</title>
        <authorList>
            <person name="Kim J.M."/>
            <person name="Lee J.K."/>
            <person name="Choi B.J."/>
            <person name="Bayburt H."/>
            <person name="Baek J.H."/>
            <person name="Jeon C.O."/>
        </authorList>
    </citation>
    <scope>NUCLEOTIDE SEQUENCE [LARGE SCALE GENOMIC DNA]</scope>
    <source>
        <strain evidence="5 6">KCCM 90028</strain>
    </source>
</reference>
<comment type="caution">
    <text evidence="5">The sequence shown here is derived from an EMBL/GenBank/DDBJ whole genome shotgun (WGS) entry which is preliminary data.</text>
</comment>
<dbReference type="Pfam" id="PF01408">
    <property type="entry name" value="GFO_IDH_MocA"/>
    <property type="match status" value="1"/>
</dbReference>
<dbReference type="InterPro" id="IPR055170">
    <property type="entry name" value="GFO_IDH_MocA-like_dom"/>
</dbReference>
<dbReference type="GO" id="GO:0016491">
    <property type="term" value="F:oxidoreductase activity"/>
    <property type="evidence" value="ECO:0007669"/>
    <property type="project" value="UniProtKB-KW"/>
</dbReference>
<evidence type="ECO:0000259" key="3">
    <source>
        <dbReference type="Pfam" id="PF01408"/>
    </source>
</evidence>
<dbReference type="Proteomes" id="UP001428774">
    <property type="component" value="Unassembled WGS sequence"/>
</dbReference>
<dbReference type="InterPro" id="IPR036291">
    <property type="entry name" value="NAD(P)-bd_dom_sf"/>
</dbReference>
<dbReference type="Pfam" id="PF22725">
    <property type="entry name" value="GFO_IDH_MocA_C3"/>
    <property type="match status" value="1"/>
</dbReference>
<feature type="domain" description="GFO/IDH/MocA-like oxidoreductase" evidence="4">
    <location>
        <begin position="132"/>
        <end position="245"/>
    </location>
</feature>
<feature type="domain" description="Gfo/Idh/MocA-like oxidoreductase N-terminal" evidence="3">
    <location>
        <begin position="3"/>
        <end position="122"/>
    </location>
</feature>